<evidence type="ECO:0000256" key="4">
    <source>
        <dbReference type="ARBA" id="ARBA00011738"/>
    </source>
</evidence>
<sequence length="380" mass="40143">MVHPLQAKMAQKTKQLADAGRLRQRRVVGAGLIDFSHNDYLGLASCEPMKAAATEGAERYGVGAKASPLVSGYSQAHQALEQALCQATGHQACLLFCSGFSANSALIETLFDSDNTVVADKLIHASVIDGIKHSGAKLKRFLHNDIESAQRILTKLEPTVVLTESTFSMDGDKAPLNELSALCKQHGSWLIVDDAHGFGITGIGEQVNSNGLSAVTADIADIQVVTFGKALGCQGAAVLGSQQVIDYLVANARHYIYSTALSPANAHVALAAINYIQATPTLIDKLNNNIALFRSLYQQSDVSSQYLLADSATPIQPIIIGADSEVVALANKLSKLGFVVGAIRSPTVPKGAARLRITLSATHTSEQITNLVDALSLSLS</sequence>
<evidence type="ECO:0000256" key="11">
    <source>
        <dbReference type="ARBA" id="ARBA00047715"/>
    </source>
</evidence>
<evidence type="ECO:0000256" key="3">
    <source>
        <dbReference type="ARBA" id="ARBA00010008"/>
    </source>
</evidence>
<keyword evidence="15" id="KW-1185">Reference proteome</keyword>
<comment type="pathway">
    <text evidence="2">Cofactor biosynthesis; biotin biosynthesis.</text>
</comment>
<keyword evidence="6" id="KW-0808">Transferase</keyword>
<gene>
    <name evidence="14" type="ORF">EXU30_18415</name>
</gene>
<dbReference type="PANTHER" id="PTHR13693">
    <property type="entry name" value="CLASS II AMINOTRANSFERASE/8-AMINO-7-OXONONANOATE SYNTHASE"/>
    <property type="match status" value="1"/>
</dbReference>
<dbReference type="Gene3D" id="3.90.1150.10">
    <property type="entry name" value="Aspartate Aminotransferase, domain 1"/>
    <property type="match status" value="1"/>
</dbReference>
<comment type="cofactor">
    <cofactor evidence="1 12">
        <name>pyridoxal 5'-phosphate</name>
        <dbReference type="ChEBI" id="CHEBI:597326"/>
    </cofactor>
</comment>
<accession>A0A411PN53</accession>
<keyword evidence="7" id="KW-0093">Biotin biosynthesis</keyword>
<evidence type="ECO:0000313" key="15">
    <source>
        <dbReference type="Proteomes" id="UP000291106"/>
    </source>
</evidence>
<protein>
    <recommendedName>
        <fullName evidence="5">8-amino-7-oxononanoate synthase</fullName>
        <ecNumber evidence="5">2.3.1.47</ecNumber>
    </recommendedName>
    <alternativeName>
        <fullName evidence="9">7-keto-8-amino-pelargonic acid synthase</fullName>
    </alternativeName>
    <alternativeName>
        <fullName evidence="10">8-amino-7-ketopelargonate synthase</fullName>
    </alternativeName>
</protein>
<dbReference type="GO" id="GO:0030170">
    <property type="term" value="F:pyridoxal phosphate binding"/>
    <property type="evidence" value="ECO:0007669"/>
    <property type="project" value="InterPro"/>
</dbReference>
<evidence type="ECO:0000256" key="5">
    <source>
        <dbReference type="ARBA" id="ARBA00013187"/>
    </source>
</evidence>
<dbReference type="AlphaFoldDB" id="A0A411PN53"/>
<dbReference type="InterPro" id="IPR015422">
    <property type="entry name" value="PyrdxlP-dep_Trfase_small"/>
</dbReference>
<evidence type="ECO:0000259" key="13">
    <source>
        <dbReference type="Pfam" id="PF00155"/>
    </source>
</evidence>
<name>A0A411PN53_9GAMM</name>
<dbReference type="PANTHER" id="PTHR13693:SF100">
    <property type="entry name" value="8-AMINO-7-OXONONANOATE SYNTHASE"/>
    <property type="match status" value="1"/>
</dbReference>
<feature type="domain" description="Aminotransferase class I/classII large" evidence="13">
    <location>
        <begin position="32"/>
        <end position="375"/>
    </location>
</feature>
<evidence type="ECO:0000256" key="1">
    <source>
        <dbReference type="ARBA" id="ARBA00001933"/>
    </source>
</evidence>
<keyword evidence="8 12" id="KW-0663">Pyridoxal phosphate</keyword>
<reference evidence="14 15" key="1">
    <citation type="submission" date="2019-02" db="EMBL/GenBank/DDBJ databases">
        <title>Shewanella sp. D4-2 isolated from Dokdo Island.</title>
        <authorList>
            <person name="Baek K."/>
        </authorList>
    </citation>
    <scope>NUCLEOTIDE SEQUENCE [LARGE SCALE GENOMIC DNA]</scope>
    <source>
        <strain evidence="14 15">D4-2</strain>
    </source>
</reference>
<comment type="subunit">
    <text evidence="4">Homodimer.</text>
</comment>
<dbReference type="SUPFAM" id="SSF53383">
    <property type="entry name" value="PLP-dependent transferases"/>
    <property type="match status" value="1"/>
</dbReference>
<comment type="similarity">
    <text evidence="3">Belongs to the class-II pyridoxal-phosphate-dependent aminotransferase family. BioF subfamily.</text>
</comment>
<dbReference type="OrthoDB" id="9807157at2"/>
<dbReference type="InterPro" id="IPR015424">
    <property type="entry name" value="PyrdxlP-dep_Trfase"/>
</dbReference>
<dbReference type="KEGG" id="smai:EXU30_18415"/>
<evidence type="ECO:0000256" key="9">
    <source>
        <dbReference type="ARBA" id="ARBA00032610"/>
    </source>
</evidence>
<dbReference type="EC" id="2.3.1.47" evidence="5"/>
<dbReference type="InterPro" id="IPR015421">
    <property type="entry name" value="PyrdxlP-dep_Trfase_major"/>
</dbReference>
<dbReference type="EMBL" id="CP036200">
    <property type="protein sequence ID" value="QBF84972.1"/>
    <property type="molecule type" value="Genomic_DNA"/>
</dbReference>
<dbReference type="InterPro" id="IPR050087">
    <property type="entry name" value="AON_synthase_class-II"/>
</dbReference>
<evidence type="ECO:0000256" key="2">
    <source>
        <dbReference type="ARBA" id="ARBA00004746"/>
    </source>
</evidence>
<evidence type="ECO:0000256" key="12">
    <source>
        <dbReference type="RuleBase" id="RU003693"/>
    </source>
</evidence>
<dbReference type="PROSITE" id="PS00599">
    <property type="entry name" value="AA_TRANSFER_CLASS_2"/>
    <property type="match status" value="1"/>
</dbReference>
<dbReference type="GO" id="GO:0008710">
    <property type="term" value="F:8-amino-7-oxononanoate synthase activity"/>
    <property type="evidence" value="ECO:0007669"/>
    <property type="project" value="UniProtKB-EC"/>
</dbReference>
<proteinExistence type="inferred from homology"/>
<dbReference type="Pfam" id="PF00155">
    <property type="entry name" value="Aminotran_1_2"/>
    <property type="match status" value="1"/>
</dbReference>
<dbReference type="Gene3D" id="3.40.640.10">
    <property type="entry name" value="Type I PLP-dependent aspartate aminotransferase-like (Major domain)"/>
    <property type="match status" value="1"/>
</dbReference>
<evidence type="ECO:0000256" key="6">
    <source>
        <dbReference type="ARBA" id="ARBA00022679"/>
    </source>
</evidence>
<evidence type="ECO:0000256" key="10">
    <source>
        <dbReference type="ARBA" id="ARBA00033381"/>
    </source>
</evidence>
<dbReference type="InterPro" id="IPR001917">
    <property type="entry name" value="Aminotrans_II_pyridoxalP_BS"/>
</dbReference>
<organism evidence="14 15">
    <name type="scientific">Shewanella maritima</name>
    <dbReference type="NCBI Taxonomy" id="2520507"/>
    <lineage>
        <taxon>Bacteria</taxon>
        <taxon>Pseudomonadati</taxon>
        <taxon>Pseudomonadota</taxon>
        <taxon>Gammaproteobacteria</taxon>
        <taxon>Alteromonadales</taxon>
        <taxon>Shewanellaceae</taxon>
        <taxon>Shewanella</taxon>
    </lineage>
</organism>
<dbReference type="GO" id="GO:0009102">
    <property type="term" value="P:biotin biosynthetic process"/>
    <property type="evidence" value="ECO:0007669"/>
    <property type="project" value="UniProtKB-KW"/>
</dbReference>
<evidence type="ECO:0000313" key="14">
    <source>
        <dbReference type="EMBL" id="QBF84972.1"/>
    </source>
</evidence>
<evidence type="ECO:0000256" key="7">
    <source>
        <dbReference type="ARBA" id="ARBA00022756"/>
    </source>
</evidence>
<comment type="catalytic activity">
    <reaction evidence="11">
        <text>6-carboxyhexanoyl-[ACP] + L-alanine + H(+) = (8S)-8-amino-7-oxononanoate + holo-[ACP] + CO2</text>
        <dbReference type="Rhea" id="RHEA:42288"/>
        <dbReference type="Rhea" id="RHEA-COMP:9685"/>
        <dbReference type="Rhea" id="RHEA-COMP:9955"/>
        <dbReference type="ChEBI" id="CHEBI:15378"/>
        <dbReference type="ChEBI" id="CHEBI:16526"/>
        <dbReference type="ChEBI" id="CHEBI:57972"/>
        <dbReference type="ChEBI" id="CHEBI:64479"/>
        <dbReference type="ChEBI" id="CHEBI:78846"/>
        <dbReference type="ChEBI" id="CHEBI:149468"/>
        <dbReference type="EC" id="2.3.1.47"/>
    </reaction>
</comment>
<dbReference type="Proteomes" id="UP000291106">
    <property type="component" value="Chromosome"/>
</dbReference>
<evidence type="ECO:0000256" key="8">
    <source>
        <dbReference type="ARBA" id="ARBA00022898"/>
    </source>
</evidence>
<dbReference type="InterPro" id="IPR004839">
    <property type="entry name" value="Aminotransferase_I/II_large"/>
</dbReference>